<evidence type="ECO:0000313" key="1">
    <source>
        <dbReference type="EMBL" id="TCO12404.1"/>
    </source>
</evidence>
<proteinExistence type="predicted"/>
<protein>
    <submittedName>
        <fullName evidence="1">Uncharacterized protein</fullName>
    </submittedName>
</protein>
<dbReference type="EMBL" id="SLWL01000009">
    <property type="protein sequence ID" value="TCO12404.1"/>
    <property type="molecule type" value="Genomic_DNA"/>
</dbReference>
<sequence length="137" mass="14635">MRLLEGLAATIAVAGFVTAAAAWEYRVSTDDWLRSLGQNHREVMQGIKYGNADTLQRASHALTRLVAEVRAWPQADGPWTVARINCGLAAQSLSNFADDVRRGGQRGAAAADGSLRDYNGYLATCRSAAAKIKKGAS</sequence>
<reference evidence="1 2" key="1">
    <citation type="submission" date="2019-03" db="EMBL/GenBank/DDBJ databases">
        <title>Genomic Encyclopedia of Type Strains, Phase IV (KMG-IV): sequencing the most valuable type-strain genomes for metagenomic binning, comparative biology and taxonomic classification.</title>
        <authorList>
            <person name="Goeker M."/>
        </authorList>
    </citation>
    <scope>NUCLEOTIDE SEQUENCE [LARGE SCALE GENOMIC DNA]</scope>
    <source>
        <strain evidence="1 2">DSM 22958</strain>
    </source>
</reference>
<accession>A0A4R2GQY9</accession>
<dbReference type="AlphaFoldDB" id="A0A4R2GQY9"/>
<evidence type="ECO:0000313" key="2">
    <source>
        <dbReference type="Proteomes" id="UP000294881"/>
    </source>
</evidence>
<organism evidence="1 2">
    <name type="scientific">Camelimonas lactis</name>
    <dbReference type="NCBI Taxonomy" id="659006"/>
    <lineage>
        <taxon>Bacteria</taxon>
        <taxon>Pseudomonadati</taxon>
        <taxon>Pseudomonadota</taxon>
        <taxon>Alphaproteobacteria</taxon>
        <taxon>Hyphomicrobiales</taxon>
        <taxon>Chelatococcaceae</taxon>
        <taxon>Camelimonas</taxon>
    </lineage>
</organism>
<gene>
    <name evidence="1" type="ORF">EV666_10951</name>
</gene>
<dbReference type="Proteomes" id="UP000294881">
    <property type="component" value="Unassembled WGS sequence"/>
</dbReference>
<keyword evidence="2" id="KW-1185">Reference proteome</keyword>
<dbReference type="RefSeq" id="WP_132007500.1">
    <property type="nucleotide sequence ID" value="NZ_JBHUNN010000002.1"/>
</dbReference>
<comment type="caution">
    <text evidence="1">The sequence shown here is derived from an EMBL/GenBank/DDBJ whole genome shotgun (WGS) entry which is preliminary data.</text>
</comment>
<name>A0A4R2GQY9_9HYPH</name>